<dbReference type="GO" id="GO:0016301">
    <property type="term" value="F:kinase activity"/>
    <property type="evidence" value="ECO:0007669"/>
    <property type="project" value="UniProtKB-KW"/>
</dbReference>
<keyword evidence="3" id="KW-0808">Transferase</keyword>
<feature type="region of interest" description="Disordered" evidence="1">
    <location>
        <begin position="48"/>
        <end position="79"/>
    </location>
</feature>
<evidence type="ECO:0000256" key="1">
    <source>
        <dbReference type="SAM" id="MobiDB-lite"/>
    </source>
</evidence>
<sequence>MLVLGLVAVTLVLIAALALVARAQAARGAAQAAADLGALAAAEALVRGPDGPDVRAPDGPDGPDVRAPDGPGGPSGLDGSACDLAGQVVSANGATLTACRVLGGGVVRVSASVPGGLGTATASARAGPASAAG</sequence>
<protein>
    <submittedName>
        <fullName evidence="3">Histidine kinase</fullName>
    </submittedName>
</protein>
<evidence type="ECO:0000256" key="2">
    <source>
        <dbReference type="SAM" id="SignalP"/>
    </source>
</evidence>
<feature type="compositionally biased region" description="Basic and acidic residues" evidence="1">
    <location>
        <begin position="50"/>
        <end position="67"/>
    </location>
</feature>
<dbReference type="Proteomes" id="UP000663937">
    <property type="component" value="Chromosome"/>
</dbReference>
<organism evidence="3 4">
    <name type="scientific">Pengzhenrongella sicca</name>
    <dbReference type="NCBI Taxonomy" id="2819238"/>
    <lineage>
        <taxon>Bacteria</taxon>
        <taxon>Bacillati</taxon>
        <taxon>Actinomycetota</taxon>
        <taxon>Actinomycetes</taxon>
        <taxon>Micrococcales</taxon>
        <taxon>Pengzhenrongella</taxon>
    </lineage>
</organism>
<name>A0A8A4ZGR6_9MICO</name>
<dbReference type="AlphaFoldDB" id="A0A8A4ZGR6"/>
<accession>A0A8A4ZGR6</accession>
<dbReference type="EMBL" id="CP071868">
    <property type="protein sequence ID" value="QTE31240.1"/>
    <property type="molecule type" value="Genomic_DNA"/>
</dbReference>
<evidence type="ECO:0000313" key="4">
    <source>
        <dbReference type="Proteomes" id="UP000663937"/>
    </source>
</evidence>
<feature type="chain" id="PRO_5035239948" evidence="2">
    <location>
        <begin position="26"/>
        <end position="133"/>
    </location>
</feature>
<keyword evidence="4" id="KW-1185">Reference proteome</keyword>
<dbReference type="KEGG" id="psic:J4E96_01275"/>
<reference evidence="3" key="1">
    <citation type="submission" date="2021-03" db="EMBL/GenBank/DDBJ databases">
        <title>Pengzhenrongella sicca gen. nov., sp. nov., a new member of suborder Micrococcineae isolated from High-Arctic tundra soil.</title>
        <authorList>
            <person name="Peng F."/>
        </authorList>
    </citation>
    <scope>NUCLEOTIDE SEQUENCE</scope>
    <source>
        <strain evidence="3">LRZ-2</strain>
    </source>
</reference>
<gene>
    <name evidence="3" type="ORF">J4E96_01275</name>
</gene>
<evidence type="ECO:0000313" key="3">
    <source>
        <dbReference type="EMBL" id="QTE31240.1"/>
    </source>
</evidence>
<feature type="signal peptide" evidence="2">
    <location>
        <begin position="1"/>
        <end position="25"/>
    </location>
</feature>
<proteinExistence type="predicted"/>
<keyword evidence="3" id="KW-0418">Kinase</keyword>
<keyword evidence="2" id="KW-0732">Signal</keyword>